<protein>
    <submittedName>
        <fullName evidence="2">Uncharacterized protein</fullName>
    </submittedName>
</protein>
<dbReference type="EMBL" id="OX395128">
    <property type="protein sequence ID" value="CAI5769685.1"/>
    <property type="molecule type" value="Genomic_DNA"/>
</dbReference>
<feature type="region of interest" description="Disordered" evidence="1">
    <location>
        <begin position="39"/>
        <end position="81"/>
    </location>
</feature>
<dbReference type="Proteomes" id="UP001178461">
    <property type="component" value="Chromosome 3"/>
</dbReference>
<organism evidence="2 3">
    <name type="scientific">Podarcis lilfordi</name>
    <name type="common">Lilford's wall lizard</name>
    <dbReference type="NCBI Taxonomy" id="74358"/>
    <lineage>
        <taxon>Eukaryota</taxon>
        <taxon>Metazoa</taxon>
        <taxon>Chordata</taxon>
        <taxon>Craniata</taxon>
        <taxon>Vertebrata</taxon>
        <taxon>Euteleostomi</taxon>
        <taxon>Lepidosauria</taxon>
        <taxon>Squamata</taxon>
        <taxon>Bifurcata</taxon>
        <taxon>Unidentata</taxon>
        <taxon>Episquamata</taxon>
        <taxon>Laterata</taxon>
        <taxon>Lacertibaenia</taxon>
        <taxon>Lacertidae</taxon>
        <taxon>Podarcis</taxon>
    </lineage>
</organism>
<feature type="compositionally biased region" description="Basic and acidic residues" evidence="1">
    <location>
        <begin position="51"/>
        <end position="66"/>
    </location>
</feature>
<evidence type="ECO:0000313" key="2">
    <source>
        <dbReference type="EMBL" id="CAI5769685.1"/>
    </source>
</evidence>
<sequence length="120" mass="13009">MPPKTELKGSAEVGRRVWSVGTETREDSAACMCERRIRPGDGRSLQPDAVLEGRRAGREGEGRGSREAANGTLGAVTCPSGRRPPGSNYIKGAALRFCLFRYGFAAASEVLYLKSKRTIY</sequence>
<dbReference type="AlphaFoldDB" id="A0AA35K0Z6"/>
<reference evidence="2" key="1">
    <citation type="submission" date="2022-12" db="EMBL/GenBank/DDBJ databases">
        <authorList>
            <person name="Alioto T."/>
            <person name="Alioto T."/>
            <person name="Gomez Garrido J."/>
        </authorList>
    </citation>
    <scope>NUCLEOTIDE SEQUENCE</scope>
</reference>
<evidence type="ECO:0000256" key="1">
    <source>
        <dbReference type="SAM" id="MobiDB-lite"/>
    </source>
</evidence>
<name>A0AA35K0Z6_9SAUR</name>
<keyword evidence="3" id="KW-1185">Reference proteome</keyword>
<accession>A0AA35K0Z6</accession>
<proteinExistence type="predicted"/>
<evidence type="ECO:0000313" key="3">
    <source>
        <dbReference type="Proteomes" id="UP001178461"/>
    </source>
</evidence>
<gene>
    <name evidence="2" type="ORF">PODLI_1B033243</name>
</gene>